<dbReference type="PANTHER" id="PTHR43096">
    <property type="entry name" value="DNAJ HOMOLOG 1, MITOCHONDRIAL-RELATED"/>
    <property type="match status" value="1"/>
</dbReference>
<dbReference type="RefSeq" id="WP_318052735.1">
    <property type="nucleotide sequence ID" value="NZ_JAWPFC010000003.1"/>
</dbReference>
<keyword evidence="2 11" id="KW-0235">DNA replication</keyword>
<keyword evidence="3 11" id="KW-0479">Metal-binding</keyword>
<evidence type="ECO:0000256" key="4">
    <source>
        <dbReference type="ARBA" id="ARBA00022737"/>
    </source>
</evidence>
<dbReference type="InterPro" id="IPR012724">
    <property type="entry name" value="DnaJ"/>
</dbReference>
<feature type="binding site" evidence="11">
    <location>
        <position position="218"/>
    </location>
    <ligand>
        <name>Zn(2+)</name>
        <dbReference type="ChEBI" id="CHEBI:29105"/>
        <label>1</label>
    </ligand>
</feature>
<dbReference type="Pfam" id="PF00684">
    <property type="entry name" value="DnaJ_CXXCXGXG"/>
    <property type="match status" value="1"/>
</dbReference>
<dbReference type="InterPro" id="IPR036410">
    <property type="entry name" value="HSP_DnaJ_Cys-rich_dom_sf"/>
</dbReference>
<dbReference type="Pfam" id="PF01556">
    <property type="entry name" value="DnaJ_C"/>
    <property type="match status" value="1"/>
</dbReference>
<feature type="binding site" evidence="11">
    <location>
        <position position="215"/>
    </location>
    <ligand>
        <name>Zn(2+)</name>
        <dbReference type="ChEBI" id="CHEBI:29105"/>
        <label>1</label>
    </ligand>
</feature>
<protein>
    <recommendedName>
        <fullName evidence="10 11">Chaperone protein DnaJ</fullName>
    </recommendedName>
</protein>
<dbReference type="Gene3D" id="2.60.260.20">
    <property type="entry name" value="Urease metallochaperone UreE, N-terminal domain"/>
    <property type="match status" value="2"/>
</dbReference>
<comment type="subcellular location">
    <subcellularLocation>
        <location evidence="11">Cytoplasm</location>
    </subcellularLocation>
</comment>
<dbReference type="GO" id="GO:0042026">
    <property type="term" value="P:protein refolding"/>
    <property type="evidence" value="ECO:0007669"/>
    <property type="project" value="TreeGrafter"/>
</dbReference>
<evidence type="ECO:0000256" key="6">
    <source>
        <dbReference type="ARBA" id="ARBA00022833"/>
    </source>
</evidence>
<dbReference type="FunFam" id="2.10.230.10:FF:000002">
    <property type="entry name" value="Molecular chaperone DnaJ"/>
    <property type="match status" value="1"/>
</dbReference>
<dbReference type="Gene3D" id="2.10.230.10">
    <property type="entry name" value="Heat shock protein DnaJ, cysteine-rich domain"/>
    <property type="match status" value="1"/>
</dbReference>
<comment type="cofactor">
    <cofactor evidence="11">
        <name>Zn(2+)</name>
        <dbReference type="ChEBI" id="CHEBI:29105"/>
    </cofactor>
    <text evidence="11">Binds 2 Zn(2+) ions per monomer.</text>
</comment>
<dbReference type="InterPro" id="IPR001623">
    <property type="entry name" value="DnaJ_domain"/>
</dbReference>
<reference evidence="16" key="1">
    <citation type="submission" date="2023-10" db="EMBL/GenBank/DDBJ databases">
        <title>Genome sequences of Mycoplasma ovipneumoniae isolated from goats.</title>
        <authorList>
            <person name="Spergser J."/>
        </authorList>
    </citation>
    <scope>NUCLEOTIDE SEQUENCE</scope>
    <source>
        <strain evidence="16">168</strain>
    </source>
</reference>
<comment type="domain">
    <text evidence="11">The J domain is necessary and sufficient to stimulate DnaK ATPase activity. Zinc center 1 plays an important role in the autonomous, DnaK-independent chaperone activity of DnaJ. Zinc center 2 is essential for interaction with DnaK and for DnaJ activity.</text>
</comment>
<feature type="coiled-coil region" evidence="13">
    <location>
        <begin position="38"/>
        <end position="65"/>
    </location>
</feature>
<feature type="binding site" evidence="11">
    <location>
        <position position="160"/>
    </location>
    <ligand>
        <name>Zn(2+)</name>
        <dbReference type="ChEBI" id="CHEBI:29105"/>
        <label>1</label>
    </ligand>
</feature>
<evidence type="ECO:0000256" key="10">
    <source>
        <dbReference type="ARBA" id="ARBA00067609"/>
    </source>
</evidence>
<comment type="subunit">
    <text evidence="11">Homodimer.</text>
</comment>
<evidence type="ECO:0000313" key="16">
    <source>
        <dbReference type="EMBL" id="MDW2893385.1"/>
    </source>
</evidence>
<evidence type="ECO:0000256" key="7">
    <source>
        <dbReference type="ARBA" id="ARBA00023016"/>
    </source>
</evidence>
<evidence type="ECO:0000256" key="11">
    <source>
        <dbReference type="HAMAP-Rule" id="MF_01152"/>
    </source>
</evidence>
<dbReference type="InterPro" id="IPR036869">
    <property type="entry name" value="J_dom_sf"/>
</dbReference>
<feature type="binding site" evidence="11">
    <location>
        <position position="201"/>
    </location>
    <ligand>
        <name>Zn(2+)</name>
        <dbReference type="ChEBI" id="CHEBI:29105"/>
        <label>2</label>
    </ligand>
</feature>
<dbReference type="SMART" id="SM00271">
    <property type="entry name" value="DnaJ"/>
    <property type="match status" value="1"/>
</dbReference>
<feature type="domain" description="J" evidence="14">
    <location>
        <begin position="5"/>
        <end position="75"/>
    </location>
</feature>
<dbReference type="HAMAP" id="MF_01152">
    <property type="entry name" value="DnaJ"/>
    <property type="match status" value="1"/>
</dbReference>
<evidence type="ECO:0000256" key="9">
    <source>
        <dbReference type="ARBA" id="ARBA00061004"/>
    </source>
</evidence>
<keyword evidence="4 11" id="KW-0677">Repeat</keyword>
<comment type="similarity">
    <text evidence="9 11">Belongs to the DnaJ family.</text>
</comment>
<name>A0AAJ2P6M3_9BACT</name>
<dbReference type="InterPro" id="IPR018253">
    <property type="entry name" value="DnaJ_domain_CS"/>
</dbReference>
<feature type="binding site" evidence="11">
    <location>
        <position position="177"/>
    </location>
    <ligand>
        <name>Zn(2+)</name>
        <dbReference type="ChEBI" id="CHEBI:29105"/>
        <label>2</label>
    </ligand>
</feature>
<evidence type="ECO:0000313" key="17">
    <source>
        <dbReference type="Proteomes" id="UP001286563"/>
    </source>
</evidence>
<dbReference type="GO" id="GO:0008270">
    <property type="term" value="F:zinc ion binding"/>
    <property type="evidence" value="ECO:0007669"/>
    <property type="project" value="UniProtKB-UniRule"/>
</dbReference>
<evidence type="ECO:0000256" key="5">
    <source>
        <dbReference type="ARBA" id="ARBA00022771"/>
    </source>
</evidence>
<feature type="zinc finger region" description="CR-type" evidence="12">
    <location>
        <begin position="144"/>
        <end position="227"/>
    </location>
</feature>
<dbReference type="GO" id="GO:0009408">
    <property type="term" value="P:response to heat"/>
    <property type="evidence" value="ECO:0007669"/>
    <property type="project" value="InterPro"/>
</dbReference>
<feature type="domain" description="CR-type" evidence="15">
    <location>
        <begin position="144"/>
        <end position="227"/>
    </location>
</feature>
<evidence type="ECO:0000256" key="12">
    <source>
        <dbReference type="PROSITE-ProRule" id="PRU00546"/>
    </source>
</evidence>
<comment type="caution">
    <text evidence="11">Lacks conserved residue(s) required for the propagation of feature annotation.</text>
</comment>
<dbReference type="InterPro" id="IPR008971">
    <property type="entry name" value="HSP40/DnaJ_pept-bd"/>
</dbReference>
<dbReference type="GO" id="GO:0005737">
    <property type="term" value="C:cytoplasm"/>
    <property type="evidence" value="ECO:0007669"/>
    <property type="project" value="UniProtKB-SubCell"/>
</dbReference>
<proteinExistence type="inferred from homology"/>
<evidence type="ECO:0000256" key="2">
    <source>
        <dbReference type="ARBA" id="ARBA00022705"/>
    </source>
</evidence>
<dbReference type="AlphaFoldDB" id="A0AAJ2P6M3"/>
<keyword evidence="6 11" id="KW-0862">Zinc</keyword>
<dbReference type="PANTHER" id="PTHR43096:SF48">
    <property type="entry name" value="CHAPERONE PROTEIN DNAJ"/>
    <property type="match status" value="1"/>
</dbReference>
<dbReference type="PROSITE" id="PS51188">
    <property type="entry name" value="ZF_CR"/>
    <property type="match status" value="1"/>
</dbReference>
<dbReference type="Pfam" id="PF00226">
    <property type="entry name" value="DnaJ"/>
    <property type="match status" value="1"/>
</dbReference>
<comment type="caution">
    <text evidence="16">The sequence shown here is derived from an EMBL/GenBank/DDBJ whole genome shotgun (WGS) entry which is preliminary data.</text>
</comment>
<dbReference type="CDD" id="cd10747">
    <property type="entry name" value="DnaJ_C"/>
    <property type="match status" value="1"/>
</dbReference>
<feature type="binding site" evidence="11">
    <location>
        <position position="157"/>
    </location>
    <ligand>
        <name>Zn(2+)</name>
        <dbReference type="ChEBI" id="CHEBI:29105"/>
        <label>1</label>
    </ligand>
</feature>
<dbReference type="EMBL" id="JAWPFC010000003">
    <property type="protein sequence ID" value="MDW2893385.1"/>
    <property type="molecule type" value="Genomic_DNA"/>
</dbReference>
<dbReference type="CDD" id="cd06257">
    <property type="entry name" value="DnaJ"/>
    <property type="match status" value="1"/>
</dbReference>
<dbReference type="InterPro" id="IPR001305">
    <property type="entry name" value="HSP_DnaJ_Cys-rich_dom"/>
</dbReference>
<dbReference type="GO" id="GO:0051082">
    <property type="term" value="F:unfolded protein binding"/>
    <property type="evidence" value="ECO:0007669"/>
    <property type="project" value="UniProtKB-UniRule"/>
</dbReference>
<dbReference type="Gene3D" id="1.10.287.110">
    <property type="entry name" value="DnaJ domain"/>
    <property type="match status" value="1"/>
</dbReference>
<evidence type="ECO:0000256" key="8">
    <source>
        <dbReference type="ARBA" id="ARBA00023186"/>
    </source>
</evidence>
<dbReference type="PROSITE" id="PS50076">
    <property type="entry name" value="DNAJ_2"/>
    <property type="match status" value="1"/>
</dbReference>
<dbReference type="GO" id="GO:0006260">
    <property type="term" value="P:DNA replication"/>
    <property type="evidence" value="ECO:0007669"/>
    <property type="project" value="UniProtKB-KW"/>
</dbReference>
<accession>A0AAJ2P6M3</accession>
<dbReference type="SUPFAM" id="SSF46565">
    <property type="entry name" value="Chaperone J-domain"/>
    <property type="match status" value="1"/>
</dbReference>
<dbReference type="GO" id="GO:0005524">
    <property type="term" value="F:ATP binding"/>
    <property type="evidence" value="ECO:0007669"/>
    <property type="project" value="InterPro"/>
</dbReference>
<evidence type="ECO:0000259" key="14">
    <source>
        <dbReference type="PROSITE" id="PS50076"/>
    </source>
</evidence>
<evidence type="ECO:0000259" key="15">
    <source>
        <dbReference type="PROSITE" id="PS51188"/>
    </source>
</evidence>
<keyword evidence="8 11" id="KW-0143">Chaperone</keyword>
<keyword evidence="7 11" id="KW-0346">Stress response</keyword>
<feature type="binding site" evidence="11">
    <location>
        <position position="204"/>
    </location>
    <ligand>
        <name>Zn(2+)</name>
        <dbReference type="ChEBI" id="CHEBI:29105"/>
        <label>2</label>
    </ligand>
</feature>
<dbReference type="SUPFAM" id="SSF49493">
    <property type="entry name" value="HSP40/DnaJ peptide-binding domain"/>
    <property type="match status" value="2"/>
</dbReference>
<dbReference type="CDD" id="cd10719">
    <property type="entry name" value="DnaJ_zf"/>
    <property type="match status" value="1"/>
</dbReference>
<evidence type="ECO:0000256" key="1">
    <source>
        <dbReference type="ARBA" id="ARBA00022490"/>
    </source>
</evidence>
<keyword evidence="13" id="KW-0175">Coiled coil</keyword>
<keyword evidence="1 11" id="KW-0963">Cytoplasm</keyword>
<feature type="binding site" evidence="11">
    <location>
        <position position="174"/>
    </location>
    <ligand>
        <name>Zn(2+)</name>
        <dbReference type="ChEBI" id="CHEBI:29105"/>
        <label>2</label>
    </ligand>
</feature>
<dbReference type="GO" id="GO:0031072">
    <property type="term" value="F:heat shock protein binding"/>
    <property type="evidence" value="ECO:0007669"/>
    <property type="project" value="InterPro"/>
</dbReference>
<dbReference type="PRINTS" id="PR00625">
    <property type="entry name" value="JDOMAIN"/>
</dbReference>
<sequence length="379" mass="41975">MAKQDYYKTLGIDKNATLSDIKKAYRNLVNIYHPDKNTKKSAEEQKQAEEKFKEIQEAYEILSDDSKRSQYDRYGHSAFDQQSGGGGFSGFSGFSGFDFSDIFSSFTSGFGFGGSRRSQKYSGPLRGENLTARIYISFIESILGTKVSQKLTKYSQCDQCKGSGANSDSDIKTCSNCHGQGVQTEVINIPGFGRMQNQTTCSVCSGSGKTVTKSCKKCRGKTIIETKEEIEISIPAGIRDGMFIRVAGFGGPGHKGGPSGDLNIEINVRAHKYFSRSGNDIHVEMPVSIIDVINENKVEVPSPTGMKSLQLYSHYKSGQTVILARAGAPDPQNQRIIGDLRVKLVFYVPEFNSRQKNELNQVFSQIKDKVKAKWLKEFQ</sequence>
<comment type="function">
    <text evidence="11">Participates actively in the response to hyperosmotic and heat shock by preventing the aggregation of stress-denatured proteins and by disaggregating proteins, also in an autonomous, DnaK-independent fashion. Unfolded proteins bind initially to DnaJ; upon interaction with the DnaJ-bound protein, DnaK hydrolyzes its bound ATP, resulting in the formation of a stable complex. GrpE releases ADP from DnaK; ATP binding to DnaK triggers the release of the substrate protein, thus completing the reaction cycle. Several rounds of ATP-dependent interactions between DnaJ, DnaK and GrpE are required for fully efficient folding. Also involved, together with DnaK and GrpE, in the DNA replication of plasmids through activation of initiation proteins.</text>
</comment>
<gene>
    <name evidence="11" type="primary">dnaJ</name>
    <name evidence="16" type="ORF">R7U35_01600</name>
</gene>
<dbReference type="InterPro" id="IPR002939">
    <property type="entry name" value="DnaJ_C"/>
</dbReference>
<dbReference type="Proteomes" id="UP001286563">
    <property type="component" value="Unassembled WGS sequence"/>
</dbReference>
<keyword evidence="5 11" id="KW-0863">Zinc-finger</keyword>
<evidence type="ECO:0000256" key="3">
    <source>
        <dbReference type="ARBA" id="ARBA00022723"/>
    </source>
</evidence>
<organism evidence="16 17">
    <name type="scientific">Mesomycoplasma ovipneumoniae</name>
    <dbReference type="NCBI Taxonomy" id="29562"/>
    <lineage>
        <taxon>Bacteria</taxon>
        <taxon>Bacillati</taxon>
        <taxon>Mycoplasmatota</taxon>
        <taxon>Mycoplasmoidales</taxon>
        <taxon>Metamycoplasmataceae</taxon>
        <taxon>Mesomycoplasma</taxon>
    </lineage>
</organism>
<dbReference type="SUPFAM" id="SSF57938">
    <property type="entry name" value="DnaJ/Hsp40 cysteine-rich domain"/>
    <property type="match status" value="1"/>
</dbReference>
<dbReference type="PROSITE" id="PS00636">
    <property type="entry name" value="DNAJ_1"/>
    <property type="match status" value="1"/>
</dbReference>
<evidence type="ECO:0000256" key="13">
    <source>
        <dbReference type="SAM" id="Coils"/>
    </source>
</evidence>